<sequence>MSINVRDLLDASKLGKKGLVVEAPEPYTKYENGEKTDEIAGYRYQVILSASTWDKISIKVEESSPSIKKEQFQNDNPIPVIMEDLSANAYVTRDRRVGLSFKANSIHPEK</sequence>
<dbReference type="AlphaFoldDB" id="A0A4Z0GGY6"/>
<dbReference type="EMBL" id="SRJD01000035">
    <property type="protein sequence ID" value="TGA95900.1"/>
    <property type="molecule type" value="Genomic_DNA"/>
</dbReference>
<protein>
    <recommendedName>
        <fullName evidence="3">DUF961 domain-containing protein</fullName>
    </recommendedName>
</protein>
<gene>
    <name evidence="1" type="ORF">E4665_17235</name>
</gene>
<evidence type="ECO:0008006" key="3">
    <source>
        <dbReference type="Google" id="ProtNLM"/>
    </source>
</evidence>
<evidence type="ECO:0000313" key="2">
    <source>
        <dbReference type="Proteomes" id="UP000298347"/>
    </source>
</evidence>
<dbReference type="Proteomes" id="UP000298347">
    <property type="component" value="Unassembled WGS sequence"/>
</dbReference>
<keyword evidence="2" id="KW-1185">Reference proteome</keyword>
<accession>A0A4Z0GGY6</accession>
<dbReference type="OrthoDB" id="2990136at2"/>
<name>A0A4Z0GGY6_9BACL</name>
<comment type="caution">
    <text evidence="1">The sequence shown here is derived from an EMBL/GenBank/DDBJ whole genome shotgun (WGS) entry which is preliminary data.</text>
</comment>
<proteinExistence type="predicted"/>
<reference evidence="1 2" key="1">
    <citation type="journal article" date="2015" name="Int. J. Syst. Evol. Microbiol.">
        <title>Sporolactobacillus shoreae sp. nov. and Sporolactobacillus spathodeae sp. nov., two spore-forming lactic acid bacteria isolated from tree barks in Thailand.</title>
        <authorList>
            <person name="Thamacharoensuk T."/>
            <person name="Kitahara M."/>
            <person name="Ohkuma M."/>
            <person name="Thongchul N."/>
            <person name="Tanasupawat S."/>
        </authorList>
    </citation>
    <scope>NUCLEOTIDE SEQUENCE [LARGE SCALE GENOMIC DNA]</scope>
    <source>
        <strain evidence="1 2">BK92</strain>
    </source>
</reference>
<dbReference type="RefSeq" id="WP_135350040.1">
    <property type="nucleotide sequence ID" value="NZ_SRJD01000035.1"/>
</dbReference>
<evidence type="ECO:0000313" key="1">
    <source>
        <dbReference type="EMBL" id="TGA95900.1"/>
    </source>
</evidence>
<organism evidence="1 2">
    <name type="scientific">Sporolactobacillus shoreae</name>
    <dbReference type="NCBI Taxonomy" id="1465501"/>
    <lineage>
        <taxon>Bacteria</taxon>
        <taxon>Bacillati</taxon>
        <taxon>Bacillota</taxon>
        <taxon>Bacilli</taxon>
        <taxon>Bacillales</taxon>
        <taxon>Sporolactobacillaceae</taxon>
        <taxon>Sporolactobacillus</taxon>
    </lineage>
</organism>